<dbReference type="AlphaFoldDB" id="A0AAV2YR36"/>
<dbReference type="InterPro" id="IPR032675">
    <property type="entry name" value="LRR_dom_sf"/>
</dbReference>
<dbReference type="SUPFAM" id="SSF52058">
    <property type="entry name" value="L domain-like"/>
    <property type="match status" value="1"/>
</dbReference>
<dbReference type="Proteomes" id="UP001146120">
    <property type="component" value="Unassembled WGS sequence"/>
</dbReference>
<dbReference type="Gene3D" id="3.80.10.10">
    <property type="entry name" value="Ribonuclease Inhibitor"/>
    <property type="match status" value="1"/>
</dbReference>
<accession>A0AAV2YR36</accession>
<gene>
    <name evidence="1" type="ORF">N0F65_002464</name>
</gene>
<reference evidence="1" key="1">
    <citation type="submission" date="2022-11" db="EMBL/GenBank/DDBJ databases">
        <authorList>
            <person name="Morgan W.R."/>
            <person name="Tartar A."/>
        </authorList>
    </citation>
    <scope>NUCLEOTIDE SEQUENCE</scope>
    <source>
        <strain evidence="1">ARSEF 373</strain>
    </source>
</reference>
<protein>
    <submittedName>
        <fullName evidence="1">Uncharacterized protein</fullName>
    </submittedName>
</protein>
<evidence type="ECO:0000313" key="2">
    <source>
        <dbReference type="Proteomes" id="UP001146120"/>
    </source>
</evidence>
<dbReference type="EMBL" id="DAKRPA010000195">
    <property type="protein sequence ID" value="DAZ95667.1"/>
    <property type="molecule type" value="Genomic_DNA"/>
</dbReference>
<comment type="caution">
    <text evidence="1">The sequence shown here is derived from an EMBL/GenBank/DDBJ whole genome shotgun (WGS) entry which is preliminary data.</text>
</comment>
<sequence length="225" mass="24102">MPPRLQTLEYLIYLEIFNSTIKQWNASAAVVSTHQPRLANIVLVLVSNITSLPVGLTQPQMPAYAVEICGSDLEKLPVDIASKWSPRLDVLYIERSQLSTFPRAVLDFSVIANVSLALNNVSVLPRELFAMNSTSFLTLSGNPITAIPDDCAAPSHVAMLDVRNTSISSLTRCVGSAFIDGAGSPLCVNGGVGTINESKQQLSCGNGGREMTMFPLAELVVARAP</sequence>
<evidence type="ECO:0000313" key="1">
    <source>
        <dbReference type="EMBL" id="DAZ95667.1"/>
    </source>
</evidence>
<proteinExistence type="predicted"/>
<name>A0AAV2YR36_9STRA</name>
<keyword evidence="2" id="KW-1185">Reference proteome</keyword>
<reference evidence="1" key="2">
    <citation type="journal article" date="2023" name="Microbiol Resour">
        <title>Decontamination and Annotation of the Draft Genome Sequence of the Oomycete Lagenidium giganteum ARSEF 373.</title>
        <authorList>
            <person name="Morgan W.R."/>
            <person name="Tartar A."/>
        </authorList>
    </citation>
    <scope>NUCLEOTIDE SEQUENCE</scope>
    <source>
        <strain evidence="1">ARSEF 373</strain>
    </source>
</reference>
<organism evidence="1 2">
    <name type="scientific">Lagenidium giganteum</name>
    <dbReference type="NCBI Taxonomy" id="4803"/>
    <lineage>
        <taxon>Eukaryota</taxon>
        <taxon>Sar</taxon>
        <taxon>Stramenopiles</taxon>
        <taxon>Oomycota</taxon>
        <taxon>Peronosporomycetes</taxon>
        <taxon>Pythiales</taxon>
        <taxon>Pythiaceae</taxon>
    </lineage>
</organism>